<dbReference type="OrthoDB" id="9151654at2"/>
<protein>
    <submittedName>
        <fullName evidence="1">Uncharacterized protein</fullName>
    </submittedName>
</protein>
<proteinExistence type="predicted"/>
<dbReference type="AlphaFoldDB" id="A0A5E4Z8T6"/>
<organism evidence="1 2">
    <name type="scientific">Pandoraea anhela</name>
    <dbReference type="NCBI Taxonomy" id="2508295"/>
    <lineage>
        <taxon>Bacteria</taxon>
        <taxon>Pseudomonadati</taxon>
        <taxon>Pseudomonadota</taxon>
        <taxon>Betaproteobacteria</taxon>
        <taxon>Burkholderiales</taxon>
        <taxon>Burkholderiaceae</taxon>
        <taxon>Pandoraea</taxon>
    </lineage>
</organism>
<accession>A0A5E4Z8T6</accession>
<gene>
    <name evidence="1" type="ORF">PAN31108_05204</name>
</gene>
<evidence type="ECO:0000313" key="1">
    <source>
        <dbReference type="EMBL" id="VVE57474.1"/>
    </source>
</evidence>
<dbReference type="Proteomes" id="UP000406256">
    <property type="component" value="Unassembled WGS sequence"/>
</dbReference>
<name>A0A5E4Z8T6_9BURK</name>
<reference evidence="1 2" key="1">
    <citation type="submission" date="2019-08" db="EMBL/GenBank/DDBJ databases">
        <authorList>
            <person name="Peeters C."/>
        </authorList>
    </citation>
    <scope>NUCLEOTIDE SEQUENCE [LARGE SCALE GENOMIC DNA]</scope>
    <source>
        <strain evidence="1 2">LMG 31108</strain>
    </source>
</reference>
<evidence type="ECO:0000313" key="2">
    <source>
        <dbReference type="Proteomes" id="UP000406256"/>
    </source>
</evidence>
<dbReference type="RefSeq" id="WP_150671626.1">
    <property type="nucleotide sequence ID" value="NZ_CABPSB010000040.1"/>
</dbReference>
<dbReference type="EMBL" id="CABPSB010000040">
    <property type="protein sequence ID" value="VVE57474.1"/>
    <property type="molecule type" value="Genomic_DNA"/>
</dbReference>
<sequence>MDRTVEALIAESCQRHSTSRDVSVHEYVEKLTVSIGRIVEGRIKLYLDTRYWVFLRNAALGREKRREHSEILTLLRRLVRDGVAICPVSDVALVELTNQSDPETRAATASLLDELSLGVALIFERERVHVELEHFFRAPAESVAKHSLRTRVWTKAGHALGTLIPSVDSLPGETLLLLQKVFVDTVWASTFSDLFKMGDVEQSLAAKFNEMAAKINVEKERFRHEVSSFQQALGAELAGALRLHEDFVSEMLLSFFEEQGNSRGNVSPEELIDSREKMTRVVVNGFRYRKGHMASRLPTVYIHAACHAAVRMDANRKFNGNFIRDLHHGCAGVGYHDAMFTENPLRVLLTSGNVDANRLCGCVVLSSEVDVVAYLRELER</sequence>
<keyword evidence="2" id="KW-1185">Reference proteome</keyword>